<accession>A0ACD1BE74</accession>
<organism evidence="1 2">
    <name type="scientific">Candidatus Sarcina troglodytae</name>
    <dbReference type="NCBI Taxonomy" id="2726954"/>
    <lineage>
        <taxon>Bacteria</taxon>
        <taxon>Bacillati</taxon>
        <taxon>Bacillota</taxon>
        <taxon>Clostridia</taxon>
        <taxon>Eubacteriales</taxon>
        <taxon>Clostridiaceae</taxon>
        <taxon>Sarcina</taxon>
    </lineage>
</organism>
<dbReference type="Proteomes" id="UP000594603">
    <property type="component" value="Chromosome"/>
</dbReference>
<reference evidence="1" key="1">
    <citation type="submission" date="2020-04" db="EMBL/GenBank/DDBJ databases">
        <title>A novel bacterium ('Candidatus Sarcina troglodytae' sp. nov.) linked to a protracted, uniformly lethal epizootic among sanctuary western chimpanzees (Pan troglodytes verus) in Sierra Leone.</title>
        <authorList>
            <person name="Owens L.A."/>
            <person name="Colitti B."/>
            <person name="Hirji I."/>
            <person name="Pizaro A."/>
            <person name="Jaffe J.E."/>
            <person name="Moittie S."/>
            <person name="Bishop-Lilly K.A."/>
            <person name="Estrella L.A."/>
            <person name="Voegtly L.J."/>
            <person name="Kuhn J.H."/>
            <person name="Suen G."/>
            <person name="Deblois C.L."/>
            <person name="Dunn C."/>
            <person name="Juan-Salles C."/>
            <person name="Goldberg T.L."/>
        </authorList>
    </citation>
    <scope>NUCLEOTIDE SEQUENCE</scope>
    <source>
        <strain evidence="1">JB2</strain>
    </source>
</reference>
<gene>
    <name evidence="1" type="ORF">HH195_07415</name>
</gene>
<name>A0ACD1BE74_9CLOT</name>
<sequence length="159" mass="17948">MSVLNMYKKKRGFTLVETSIYLSILAVVLTIFLQSFNFLKAIKDNIIIEKDINKIHSFLMLGKSISKEKEVGGKIEYDEEKKVLLYKTRYSFDERDEQVSVSESLENVAIENINGKAKSLLINEKGSITTPCTISIKDNRGIEHKITINIGGGSIDVKE</sequence>
<proteinExistence type="predicted"/>
<keyword evidence="2" id="KW-1185">Reference proteome</keyword>
<protein>
    <submittedName>
        <fullName evidence="1">Type II secretion system protein</fullName>
    </submittedName>
</protein>
<evidence type="ECO:0000313" key="1">
    <source>
        <dbReference type="EMBL" id="QPJ85764.1"/>
    </source>
</evidence>
<dbReference type="EMBL" id="CP051754">
    <property type="protein sequence ID" value="QPJ85764.1"/>
    <property type="molecule type" value="Genomic_DNA"/>
</dbReference>
<evidence type="ECO:0000313" key="2">
    <source>
        <dbReference type="Proteomes" id="UP000594603"/>
    </source>
</evidence>